<feature type="domain" description="Gfo/Idh/MocA-like oxidoreductase N-terminal" evidence="3">
    <location>
        <begin position="4"/>
        <end position="121"/>
    </location>
</feature>
<dbReference type="InterPro" id="IPR036291">
    <property type="entry name" value="NAD(P)-bd_dom_sf"/>
</dbReference>
<accession>F7ZJ62</accession>
<dbReference type="STRING" id="391595.RLO149_c044200"/>
<dbReference type="Gene3D" id="3.30.360.10">
    <property type="entry name" value="Dihydrodipicolinate Reductase, domain 2"/>
    <property type="match status" value="1"/>
</dbReference>
<dbReference type="eggNOG" id="COG0673">
    <property type="taxonomic scope" value="Bacteria"/>
</dbReference>
<sequence>MAKTFGVVGLGRMGYRTVLAGRAAGLDLAAVLDTAENPWGVTQDPSLAHTLVDTLDTFLARTPDVVAISTTADSHAPLFQAIAKAGIKTVLMEKPVACSVSQGLEMTCIAQEQDIHVMVNHNHRCWSVLKSIRALDGDTRFGRLKSFVIVQGAGGLGNLGTHYFDLSNWMFRCTPDSVAAIGTEPEAINPRGERFEDKGGAVLVSYPDQRRLLLEIGDDIGVIGGYEFRFERGRVLMPFTSDPPKAYVRKAETQALPKHFYGAALEEVPLADFVPGDVVKHTSDVFKDLSAGEHGNGATLSEATAALEVMIAARLAIERCAVVHLPLTSADRETTYTLA</sequence>
<dbReference type="InterPro" id="IPR000683">
    <property type="entry name" value="Gfo/Idh/MocA-like_OxRdtase_N"/>
</dbReference>
<dbReference type="SUPFAM" id="SSF55347">
    <property type="entry name" value="Glyceraldehyde-3-phosphate dehydrogenase-like, C-terminal domain"/>
    <property type="match status" value="1"/>
</dbReference>
<keyword evidence="2" id="KW-0560">Oxidoreductase</keyword>
<dbReference type="KEGG" id="rli:RLO149_c044200"/>
<dbReference type="HOGENOM" id="CLU_806107_0_0_5"/>
<gene>
    <name evidence="4" type="ordered locus">RLO149_c044200</name>
</gene>
<dbReference type="Pfam" id="PF01408">
    <property type="entry name" value="GFO_IDH_MocA"/>
    <property type="match status" value="1"/>
</dbReference>
<organism evidence="4 5">
    <name type="scientific">Roseobacter litoralis (strain ATCC 49566 / DSM 6996 / JCM 21268 / NBRC 15278 / OCh 149)</name>
    <dbReference type="NCBI Taxonomy" id="391595"/>
    <lineage>
        <taxon>Bacteria</taxon>
        <taxon>Pseudomonadati</taxon>
        <taxon>Pseudomonadota</taxon>
        <taxon>Alphaproteobacteria</taxon>
        <taxon>Rhodobacterales</taxon>
        <taxon>Roseobacteraceae</taxon>
        <taxon>Roseobacter</taxon>
    </lineage>
</organism>
<keyword evidence="5" id="KW-1185">Reference proteome</keyword>
<evidence type="ECO:0000256" key="1">
    <source>
        <dbReference type="ARBA" id="ARBA00010928"/>
    </source>
</evidence>
<dbReference type="Gene3D" id="3.40.50.720">
    <property type="entry name" value="NAD(P)-binding Rossmann-like Domain"/>
    <property type="match status" value="1"/>
</dbReference>
<dbReference type="OrthoDB" id="9768836at2"/>
<dbReference type="EMBL" id="CP002623">
    <property type="protein sequence ID" value="AEI96307.1"/>
    <property type="molecule type" value="Genomic_DNA"/>
</dbReference>
<reference evidence="4 5" key="1">
    <citation type="journal article" date="2011" name="BMC Genomics">
        <title>Comparative genome analysis and genome-guided physiological analysis of Roseobacter litoralis.</title>
        <authorList>
            <person name="Kalhoefer D."/>
            <person name="Thole S."/>
            <person name="Voget S."/>
            <person name="Lehmann R."/>
            <person name="Liesegang H."/>
            <person name="Wollher A."/>
            <person name="Daniel R."/>
            <person name="Simon M."/>
            <person name="Brinkhoff T."/>
        </authorList>
    </citation>
    <scope>NUCLEOTIDE SEQUENCE [LARGE SCALE GENOMIC DNA]</scope>
    <source>
        <strain evidence="5">ATCC 49566 / DSM 6996 / JCM 21268 / NBRC 15278 / OCh 149</strain>
    </source>
</reference>
<evidence type="ECO:0000259" key="3">
    <source>
        <dbReference type="Pfam" id="PF01408"/>
    </source>
</evidence>
<dbReference type="GO" id="GO:0000166">
    <property type="term" value="F:nucleotide binding"/>
    <property type="evidence" value="ECO:0007669"/>
    <property type="project" value="InterPro"/>
</dbReference>
<dbReference type="Proteomes" id="UP000001353">
    <property type="component" value="Chromosome"/>
</dbReference>
<dbReference type="GO" id="GO:0016491">
    <property type="term" value="F:oxidoreductase activity"/>
    <property type="evidence" value="ECO:0007669"/>
    <property type="project" value="UniProtKB-KW"/>
</dbReference>
<proteinExistence type="inferred from homology"/>
<evidence type="ECO:0000256" key="2">
    <source>
        <dbReference type="ARBA" id="ARBA00023002"/>
    </source>
</evidence>
<dbReference type="PANTHER" id="PTHR43708:SF5">
    <property type="entry name" value="CONSERVED EXPRESSED OXIDOREDUCTASE (EUROFUNG)-RELATED"/>
    <property type="match status" value="1"/>
</dbReference>
<dbReference type="InterPro" id="IPR051317">
    <property type="entry name" value="Gfo/Idh/MocA_oxidoreduct"/>
</dbReference>
<name>F7ZJ62_ROSLO</name>
<dbReference type="AlphaFoldDB" id="F7ZJ62"/>
<dbReference type="SUPFAM" id="SSF51735">
    <property type="entry name" value="NAD(P)-binding Rossmann-fold domains"/>
    <property type="match status" value="1"/>
</dbReference>
<dbReference type="RefSeq" id="WP_013964176.1">
    <property type="nucleotide sequence ID" value="NC_015730.1"/>
</dbReference>
<protein>
    <submittedName>
        <fullName evidence="4">Oxidoreductase-like protein</fullName>
    </submittedName>
</protein>
<comment type="similarity">
    <text evidence="1">Belongs to the Gfo/Idh/MocA family.</text>
</comment>
<dbReference type="PANTHER" id="PTHR43708">
    <property type="entry name" value="CONSERVED EXPRESSED OXIDOREDUCTASE (EUROFUNG)"/>
    <property type="match status" value="1"/>
</dbReference>
<evidence type="ECO:0000313" key="5">
    <source>
        <dbReference type="Proteomes" id="UP000001353"/>
    </source>
</evidence>
<evidence type="ECO:0000313" key="4">
    <source>
        <dbReference type="EMBL" id="AEI96307.1"/>
    </source>
</evidence>